<sequence length="75" mass="8308">MSFRLAQRLPKDVLTPSCGRLKDILMTSLTCLPFLIHLHIVGFELQTSEFLAQYPNHYATLSSTALSKGSPGRTS</sequence>
<comment type="caution">
    <text evidence="1">The sequence shown here is derived from an EMBL/GenBank/DDBJ whole genome shotgun (WGS) entry which is preliminary data.</text>
</comment>
<accession>A0ABQ9ZHE8</accession>
<dbReference type="EMBL" id="JAOYFB010000003">
    <property type="protein sequence ID" value="KAK4012360.1"/>
    <property type="molecule type" value="Genomic_DNA"/>
</dbReference>
<keyword evidence="2" id="KW-1185">Reference proteome</keyword>
<name>A0ABQ9ZHE8_9CRUS</name>
<protein>
    <submittedName>
        <fullName evidence="1">Uncharacterized protein</fullName>
    </submittedName>
</protein>
<organism evidence="1 2">
    <name type="scientific">Daphnia magna</name>
    <dbReference type="NCBI Taxonomy" id="35525"/>
    <lineage>
        <taxon>Eukaryota</taxon>
        <taxon>Metazoa</taxon>
        <taxon>Ecdysozoa</taxon>
        <taxon>Arthropoda</taxon>
        <taxon>Crustacea</taxon>
        <taxon>Branchiopoda</taxon>
        <taxon>Diplostraca</taxon>
        <taxon>Cladocera</taxon>
        <taxon>Anomopoda</taxon>
        <taxon>Daphniidae</taxon>
        <taxon>Daphnia</taxon>
    </lineage>
</organism>
<evidence type="ECO:0000313" key="1">
    <source>
        <dbReference type="EMBL" id="KAK4012360.1"/>
    </source>
</evidence>
<proteinExistence type="predicted"/>
<gene>
    <name evidence="1" type="ORF">OUZ56_021460</name>
</gene>
<evidence type="ECO:0000313" key="2">
    <source>
        <dbReference type="Proteomes" id="UP001234178"/>
    </source>
</evidence>
<reference evidence="1 2" key="1">
    <citation type="journal article" date="2023" name="Nucleic Acids Res.">
        <title>The hologenome of Daphnia magna reveals possible DNA methylation and microbiome-mediated evolution of the host genome.</title>
        <authorList>
            <person name="Chaturvedi A."/>
            <person name="Li X."/>
            <person name="Dhandapani V."/>
            <person name="Marshall H."/>
            <person name="Kissane S."/>
            <person name="Cuenca-Cambronero M."/>
            <person name="Asole G."/>
            <person name="Calvet F."/>
            <person name="Ruiz-Romero M."/>
            <person name="Marangio P."/>
            <person name="Guigo R."/>
            <person name="Rago D."/>
            <person name="Mirbahai L."/>
            <person name="Eastwood N."/>
            <person name="Colbourne J.K."/>
            <person name="Zhou J."/>
            <person name="Mallon E."/>
            <person name="Orsini L."/>
        </authorList>
    </citation>
    <scope>NUCLEOTIDE SEQUENCE [LARGE SCALE GENOMIC DNA]</scope>
    <source>
        <strain evidence="1">LRV0_1</strain>
    </source>
</reference>
<dbReference type="Proteomes" id="UP001234178">
    <property type="component" value="Unassembled WGS sequence"/>
</dbReference>